<evidence type="ECO:0000313" key="2">
    <source>
        <dbReference type="RefSeq" id="XP_075079760.1"/>
    </source>
</evidence>
<sequence>MADSMSHKMISRGIPTKILNFDGPSFSLQITQGESDFAGKSATTVSQRRTKLHNDKSKEVQVEKSSKETKNPVVSKMKKPMNDSSCVNVKEVAAKKISDTRHQKMLHGSQLEGTPNNVFALHVNGTSLHFTLRELAIVTSLKCVGNDENFEFSEKFPNRLIETYFGGVNLVKKEQLMKCFADKNWGPDNDESGRYSEYHWGLKAFEMLTKSISMKMDAEKKYYRIAGMPLAMQVWFYECCSVVDSKIALRVDDVVPRILNWRTTGYQPTFAYLMNGMFNDTGNMIVYKDISPSDIELAIIQNPPIGVDVEKRPSPAHSDKSGDDSDDFSPTPSFNLQDSQNDEVSSLRKDLNSFKEYVVGEFKSLRILINDNFKNLSDHLQQNQQTESLHQRKESIGRRDDDIDTDVRDNVEKQVLNDQCLEYRGEGKTTSEVPSNIPSTGQQGVSTEFYVSQFELDDKFLPSQIPETRIVIHNNAKKTESTPIPSHRNRRPSRWYSSPYESNFDSAGTSVKLTPIFEKRHPFEDDSITRPHPTLIIQEYDKWVRDGLLARHDQRSNLEDHYKKNKSTLHIPLDFGVDQVNSKNWFYLLSFDGKLWDDNHIDVIFYYLRKKGKYNQTRNFKYTTVDCIFKTRIAEIFDRYANTDSNDNVAKEKDVVCEYIRGYRLHANVPWHTVDNVMIPVNLKDKLHWVLAVVSFKERCIKVYDSYRSAGHDAYVVSEIDKLAKLVPLYLSISGFYRDSQDLPQQKVGSMDCGVHVAAYAEFLSTLGEIPQITFDSSLLRQRYGALLWDYAMRKIDADAISENESPSKIARQITESDSRMQIVLE</sequence>
<organism evidence="1 2">
    <name type="scientific">Nicotiana tabacum</name>
    <name type="common">Common tobacco</name>
    <dbReference type="NCBI Taxonomy" id="4097"/>
    <lineage>
        <taxon>Eukaryota</taxon>
        <taxon>Viridiplantae</taxon>
        <taxon>Streptophyta</taxon>
        <taxon>Embryophyta</taxon>
        <taxon>Tracheophyta</taxon>
        <taxon>Spermatophyta</taxon>
        <taxon>Magnoliopsida</taxon>
        <taxon>eudicotyledons</taxon>
        <taxon>Gunneridae</taxon>
        <taxon>Pentapetalae</taxon>
        <taxon>asterids</taxon>
        <taxon>lamiids</taxon>
        <taxon>Solanales</taxon>
        <taxon>Solanaceae</taxon>
        <taxon>Nicotianoideae</taxon>
        <taxon>Nicotianeae</taxon>
        <taxon>Nicotiana</taxon>
    </lineage>
</organism>
<proteinExistence type="predicted"/>
<protein>
    <submittedName>
        <fullName evidence="2">Uncharacterized protein LOC142165007</fullName>
    </submittedName>
</protein>
<gene>
    <name evidence="2" type="primary">LOC142165007</name>
</gene>
<reference evidence="1" key="1">
    <citation type="journal article" date="2014" name="Nat. Commun.">
        <title>The tobacco genome sequence and its comparison with those of tomato and potato.</title>
        <authorList>
            <person name="Sierro N."/>
            <person name="Battey J.N."/>
            <person name="Ouadi S."/>
            <person name="Bakaher N."/>
            <person name="Bovet L."/>
            <person name="Willig A."/>
            <person name="Goepfert S."/>
            <person name="Peitsch M.C."/>
            <person name="Ivanov N.V."/>
        </authorList>
    </citation>
    <scope>NUCLEOTIDE SEQUENCE [LARGE SCALE GENOMIC DNA]</scope>
</reference>
<dbReference type="Proteomes" id="UP000790787">
    <property type="component" value="Chromosome 10"/>
</dbReference>
<keyword evidence="1" id="KW-1185">Reference proteome</keyword>
<name>A0AC58S440_TOBAC</name>
<dbReference type="RefSeq" id="XP_075079760.1">
    <property type="nucleotide sequence ID" value="XM_075223659.1"/>
</dbReference>
<evidence type="ECO:0000313" key="1">
    <source>
        <dbReference type="Proteomes" id="UP000790787"/>
    </source>
</evidence>
<reference evidence="2" key="2">
    <citation type="submission" date="2025-08" db="UniProtKB">
        <authorList>
            <consortium name="RefSeq"/>
        </authorList>
    </citation>
    <scope>IDENTIFICATION</scope>
    <source>
        <tissue evidence="2">Leaf</tissue>
    </source>
</reference>
<accession>A0AC58S440</accession>